<proteinExistence type="predicted"/>
<dbReference type="RefSeq" id="WP_146133149.1">
    <property type="nucleotide sequence ID" value="NZ_PVTH01000014.1"/>
</dbReference>
<organism evidence="3 4">
    <name type="scientific">Arcticibacter pallidicorallinus</name>
    <dbReference type="NCBI Taxonomy" id="1259464"/>
    <lineage>
        <taxon>Bacteria</taxon>
        <taxon>Pseudomonadati</taxon>
        <taxon>Bacteroidota</taxon>
        <taxon>Sphingobacteriia</taxon>
        <taxon>Sphingobacteriales</taxon>
        <taxon>Sphingobacteriaceae</taxon>
        <taxon>Arcticibacter</taxon>
    </lineage>
</organism>
<comment type="caution">
    <text evidence="3">The sequence shown here is derived from an EMBL/GenBank/DDBJ whole genome shotgun (WGS) entry which is preliminary data.</text>
</comment>
<evidence type="ECO:0000313" key="4">
    <source>
        <dbReference type="Proteomes" id="UP000238034"/>
    </source>
</evidence>
<evidence type="ECO:0008006" key="5">
    <source>
        <dbReference type="Google" id="ProtNLM"/>
    </source>
</evidence>
<name>A0A2T0TS86_9SPHI</name>
<evidence type="ECO:0000256" key="1">
    <source>
        <dbReference type="SAM" id="MobiDB-lite"/>
    </source>
</evidence>
<accession>A0A2T0TS86</accession>
<evidence type="ECO:0000256" key="2">
    <source>
        <dbReference type="SAM" id="SignalP"/>
    </source>
</evidence>
<gene>
    <name evidence="3" type="ORF">B0I27_11441</name>
</gene>
<keyword evidence="2" id="KW-0732">Signal</keyword>
<dbReference type="AlphaFoldDB" id="A0A2T0TS86"/>
<reference evidence="3 4" key="1">
    <citation type="submission" date="2018-03" db="EMBL/GenBank/DDBJ databases">
        <title>Genomic Encyclopedia of Type Strains, Phase III (KMG-III): the genomes of soil and plant-associated and newly described type strains.</title>
        <authorList>
            <person name="Whitman W."/>
        </authorList>
    </citation>
    <scope>NUCLEOTIDE SEQUENCE [LARGE SCALE GENOMIC DNA]</scope>
    <source>
        <strain evidence="3 4">CGMCC 1.9313</strain>
    </source>
</reference>
<feature type="region of interest" description="Disordered" evidence="1">
    <location>
        <begin position="100"/>
        <end position="138"/>
    </location>
</feature>
<feature type="compositionally biased region" description="Basic residues" evidence="1">
    <location>
        <begin position="107"/>
        <end position="138"/>
    </location>
</feature>
<dbReference type="Proteomes" id="UP000238034">
    <property type="component" value="Unassembled WGS sequence"/>
</dbReference>
<dbReference type="OrthoDB" id="799522at2"/>
<protein>
    <recommendedName>
        <fullName evidence="5">YXWGXW repeat-containing protein</fullName>
    </recommendedName>
</protein>
<evidence type="ECO:0000313" key="3">
    <source>
        <dbReference type="EMBL" id="PRY48582.1"/>
    </source>
</evidence>
<dbReference type="EMBL" id="PVTH01000014">
    <property type="protein sequence ID" value="PRY48582.1"/>
    <property type="molecule type" value="Genomic_DNA"/>
</dbReference>
<feature type="chain" id="PRO_5015535416" description="YXWGXW repeat-containing protein" evidence="2">
    <location>
        <begin position="23"/>
        <end position="138"/>
    </location>
</feature>
<feature type="signal peptide" evidence="2">
    <location>
        <begin position="1"/>
        <end position="22"/>
    </location>
</feature>
<keyword evidence="4" id="KW-1185">Reference proteome</keyword>
<sequence length="138" mass="16706">MKKITLTLAILFTLITAGTVKAQVSVNVNIGQPAYYYMPDVGAYYHTTERVYYYQDRGRWVHRSHLPGRYRNYNVYNVRHIEVHEPRPYLRHHYYRDRYSRSERSRHSYYKRDHRQPKHHKANHGRGNGRGRGHGNHR</sequence>